<evidence type="ECO:0000313" key="2">
    <source>
        <dbReference type="EMBL" id="PHH70016.1"/>
    </source>
</evidence>
<sequence>MNRYCTLQDALDAGRGLKDVAYMFQNPSAGHAEEVGQDSGDNQGQPRDCDDTGVDGEVEGHGDAHDYDEDYVEDPEAVEDEHGIDDVEANIAADDAFAYDGAEVVGGNAAPSPGIFVEDVEDVVDAAYEDELEPDALGAAQDEDLIDFTAGGHGTEPVNLDAAAPTGGDADPDFASGKDAFEDDLLADHGGERVNTEEPGRSDTGKSDVKNASTTRREYEYDSDLIDYTDDKLEMVTSIADPLLQKKQGVSSGTAVYDPKVDNGLDPFESADGTELPIGNPIKPGDDADLISDPGEGNAGTGADDETIGDGIKTSVASYMDFEAHDGFAAAGSAGAQPDAELDAILDVDLGGTGEAGDGQAPAGLPAAEDGLDSRGTADSGTTATLRDNAEGMETPADPVTGMIYPRGPADPDLIDWEDDVATGNDEDGASLNVLKKRELPVDSDGEDGNGMVKRSEAVAGSANVKQTSSVVDPEGWHQLGALALSLARLGSFDLFVSQQLTTLLHLS</sequence>
<keyword evidence="3" id="KW-1185">Reference proteome</keyword>
<feature type="region of interest" description="Disordered" evidence="1">
    <location>
        <begin position="349"/>
        <end position="413"/>
    </location>
</feature>
<dbReference type="OrthoDB" id="5339076at2759"/>
<reference evidence="2 3" key="1">
    <citation type="submission" date="2017-06" db="EMBL/GenBank/DDBJ databases">
        <title>Ant-infecting Ophiocordyceps genomes reveal a high diversity of potential behavioral manipulation genes and a possible major role for enterotoxins.</title>
        <authorList>
            <person name="De Bekker C."/>
            <person name="Evans H.C."/>
            <person name="Brachmann A."/>
            <person name="Hughes D.P."/>
        </authorList>
    </citation>
    <scope>NUCLEOTIDE SEQUENCE [LARGE SCALE GENOMIC DNA]</scope>
    <source>
        <strain evidence="2 3">Map16</strain>
    </source>
</reference>
<proteinExistence type="predicted"/>
<name>A0A2C5YQM0_9HYPO</name>
<dbReference type="EMBL" id="NJES01000679">
    <property type="protein sequence ID" value="PHH70016.1"/>
    <property type="molecule type" value="Genomic_DNA"/>
</dbReference>
<feature type="region of interest" description="Disordered" evidence="1">
    <location>
        <begin position="191"/>
        <end position="215"/>
    </location>
</feature>
<comment type="caution">
    <text evidence="2">The sequence shown here is derived from an EMBL/GenBank/DDBJ whole genome shotgun (WGS) entry which is preliminary data.</text>
</comment>
<protein>
    <submittedName>
        <fullName evidence="2">Uncharacterized protein</fullName>
    </submittedName>
</protein>
<feature type="region of interest" description="Disordered" evidence="1">
    <location>
        <begin position="28"/>
        <end position="69"/>
    </location>
</feature>
<gene>
    <name evidence="2" type="ORF">CDD80_6290</name>
</gene>
<accession>A0A2C5YQM0</accession>
<dbReference type="STRING" id="2004952.A0A2C5YQM0"/>
<feature type="compositionally biased region" description="Polar residues" evidence="1">
    <location>
        <begin position="377"/>
        <end position="386"/>
    </location>
</feature>
<evidence type="ECO:0000313" key="3">
    <source>
        <dbReference type="Proteomes" id="UP000226431"/>
    </source>
</evidence>
<dbReference type="AlphaFoldDB" id="A0A2C5YQM0"/>
<organism evidence="2 3">
    <name type="scientific">Ophiocordyceps camponoti-rufipedis</name>
    <dbReference type="NCBI Taxonomy" id="2004952"/>
    <lineage>
        <taxon>Eukaryota</taxon>
        <taxon>Fungi</taxon>
        <taxon>Dikarya</taxon>
        <taxon>Ascomycota</taxon>
        <taxon>Pezizomycotina</taxon>
        <taxon>Sordariomycetes</taxon>
        <taxon>Hypocreomycetidae</taxon>
        <taxon>Hypocreales</taxon>
        <taxon>Ophiocordycipitaceae</taxon>
        <taxon>Ophiocordyceps</taxon>
    </lineage>
</organism>
<evidence type="ECO:0000256" key="1">
    <source>
        <dbReference type="SAM" id="MobiDB-lite"/>
    </source>
</evidence>
<dbReference type="Proteomes" id="UP000226431">
    <property type="component" value="Unassembled WGS sequence"/>
</dbReference>